<keyword evidence="2" id="KW-0472">Membrane</keyword>
<evidence type="ECO:0000313" key="3">
    <source>
        <dbReference type="EMBL" id="KRM09340.1"/>
    </source>
</evidence>
<feature type="region of interest" description="Disordered" evidence="1">
    <location>
        <begin position="37"/>
        <end position="73"/>
    </location>
</feature>
<evidence type="ECO:0008006" key="5">
    <source>
        <dbReference type="Google" id="ProtNLM"/>
    </source>
</evidence>
<dbReference type="PATRIC" id="fig|1423807.3.peg.1882"/>
<keyword evidence="2" id="KW-1133">Transmembrane helix</keyword>
<proteinExistence type="predicted"/>
<dbReference type="AlphaFoldDB" id="A0A0R1W484"/>
<feature type="transmembrane region" description="Helical" evidence="2">
    <location>
        <begin position="78"/>
        <end position="98"/>
    </location>
</feature>
<feature type="region of interest" description="Disordered" evidence="1">
    <location>
        <begin position="100"/>
        <end position="164"/>
    </location>
</feature>
<feature type="compositionally biased region" description="Polar residues" evidence="1">
    <location>
        <begin position="60"/>
        <end position="69"/>
    </location>
</feature>
<dbReference type="eggNOG" id="COG4640">
    <property type="taxonomic scope" value="Bacteria"/>
</dbReference>
<accession>A0A0R1W484</accession>
<protein>
    <recommendedName>
        <fullName evidence="5">Zinc-ribbon domain-containing protein</fullName>
    </recommendedName>
</protein>
<keyword evidence="2" id="KW-0812">Transmembrane</keyword>
<feature type="compositionally biased region" description="Low complexity" evidence="1">
    <location>
        <begin position="128"/>
        <end position="159"/>
    </location>
</feature>
<reference evidence="3 4" key="1">
    <citation type="journal article" date="2015" name="Genome Announc.">
        <title>Expanding the biotechnology potential of lactobacilli through comparative genomics of 213 strains and associated genera.</title>
        <authorList>
            <person name="Sun Z."/>
            <person name="Harris H.M."/>
            <person name="McCann A."/>
            <person name="Guo C."/>
            <person name="Argimon S."/>
            <person name="Zhang W."/>
            <person name="Yang X."/>
            <person name="Jeffery I.B."/>
            <person name="Cooney J.C."/>
            <person name="Kagawa T.F."/>
            <person name="Liu W."/>
            <person name="Song Y."/>
            <person name="Salvetti E."/>
            <person name="Wrobel A."/>
            <person name="Rasinkangas P."/>
            <person name="Parkhill J."/>
            <person name="Rea M.C."/>
            <person name="O'Sullivan O."/>
            <person name="Ritari J."/>
            <person name="Douillard F.P."/>
            <person name="Paul Ross R."/>
            <person name="Yang R."/>
            <person name="Briner A.E."/>
            <person name="Felis G.E."/>
            <person name="de Vos W.M."/>
            <person name="Barrangou R."/>
            <person name="Klaenhammer T.R."/>
            <person name="Caufield P.W."/>
            <person name="Cui Y."/>
            <person name="Zhang H."/>
            <person name="O'Toole P.W."/>
        </authorList>
    </citation>
    <scope>NUCLEOTIDE SEQUENCE [LARGE SCALE GENOMIC DNA]</scope>
    <source>
        <strain evidence="3 4">DSM 5007</strain>
    </source>
</reference>
<dbReference type="Proteomes" id="UP000051820">
    <property type="component" value="Unassembled WGS sequence"/>
</dbReference>
<dbReference type="STRING" id="1423807.FD16_GL001837"/>
<comment type="caution">
    <text evidence="3">The sequence shown here is derived from an EMBL/GenBank/DDBJ whole genome shotgun (WGS) entry which is preliminary data.</text>
</comment>
<sequence length="260" mass="27755">MAQDVMFCPECGEKLVGHPDFCPNCGFQLNKVTNEQLPENRATEKTAQNNDDGAEETMTRSHPNGNSQPPKNPKKRTWIIALVAVVVILVVGGAFAIGRGKTTSATSSNNDSSSQSASYSHKHKKSSNSKSSSESSDSSNVSSNSVSSSSDSENDSSTSGVDQNNLTTAQVDSWVWKHFSSDYAESGFNRSDYSMDMYKDSAGLLQIDVRENHDSANMQSAGADPDVSPRVASYQIDANGALQEISADGSATTIATKYGE</sequence>
<dbReference type="EMBL" id="AZGF01000044">
    <property type="protein sequence ID" value="KRM09340.1"/>
    <property type="molecule type" value="Genomic_DNA"/>
</dbReference>
<organism evidence="3 4">
    <name type="scientific">Paucilactobacillus suebicus DSM 5007 = KCTC 3549</name>
    <dbReference type="NCBI Taxonomy" id="1423807"/>
    <lineage>
        <taxon>Bacteria</taxon>
        <taxon>Bacillati</taxon>
        <taxon>Bacillota</taxon>
        <taxon>Bacilli</taxon>
        <taxon>Lactobacillales</taxon>
        <taxon>Lactobacillaceae</taxon>
        <taxon>Paucilactobacillus</taxon>
    </lineage>
</organism>
<keyword evidence="4" id="KW-1185">Reference proteome</keyword>
<evidence type="ECO:0000256" key="2">
    <source>
        <dbReference type="SAM" id="Phobius"/>
    </source>
</evidence>
<evidence type="ECO:0000313" key="4">
    <source>
        <dbReference type="Proteomes" id="UP000051820"/>
    </source>
</evidence>
<feature type="compositionally biased region" description="Low complexity" evidence="1">
    <location>
        <begin position="100"/>
        <end position="119"/>
    </location>
</feature>
<name>A0A0R1W484_9LACO</name>
<gene>
    <name evidence="3" type="ORF">FD16_GL001837</name>
</gene>
<evidence type="ECO:0000256" key="1">
    <source>
        <dbReference type="SAM" id="MobiDB-lite"/>
    </source>
</evidence>